<dbReference type="OrthoDB" id="3484027at2759"/>
<keyword evidence="3" id="KW-1185">Reference proteome</keyword>
<dbReference type="EMBL" id="AYSA01000053">
    <property type="protein sequence ID" value="ESZ98097.1"/>
    <property type="molecule type" value="Genomic_DNA"/>
</dbReference>
<comment type="caution">
    <text evidence="2">The sequence shown here is derived from an EMBL/GenBank/DDBJ whole genome shotgun (WGS) entry which is preliminary data.</text>
</comment>
<proteinExistence type="predicted"/>
<gene>
    <name evidence="2" type="ORF">SBOR_1476</name>
</gene>
<organism evidence="2 3">
    <name type="scientific">Sclerotinia borealis (strain F-4128)</name>
    <dbReference type="NCBI Taxonomy" id="1432307"/>
    <lineage>
        <taxon>Eukaryota</taxon>
        <taxon>Fungi</taxon>
        <taxon>Dikarya</taxon>
        <taxon>Ascomycota</taxon>
        <taxon>Pezizomycotina</taxon>
        <taxon>Leotiomycetes</taxon>
        <taxon>Helotiales</taxon>
        <taxon>Sclerotiniaceae</taxon>
        <taxon>Sclerotinia</taxon>
    </lineage>
</organism>
<protein>
    <submittedName>
        <fullName evidence="2">Uncharacterized protein</fullName>
    </submittedName>
</protein>
<dbReference type="Proteomes" id="UP000019487">
    <property type="component" value="Unassembled WGS sequence"/>
</dbReference>
<dbReference type="AlphaFoldDB" id="W9CMR4"/>
<accession>W9CMR4</accession>
<evidence type="ECO:0000313" key="2">
    <source>
        <dbReference type="EMBL" id="ESZ98097.1"/>
    </source>
</evidence>
<reference evidence="2 3" key="1">
    <citation type="journal article" date="2014" name="Genome Announc.">
        <title>Draft genome sequence of Sclerotinia borealis, a psychrophilic plant pathogenic fungus.</title>
        <authorList>
            <person name="Mardanov A.V."/>
            <person name="Beletsky A.V."/>
            <person name="Kadnikov V.V."/>
            <person name="Ignatov A.N."/>
            <person name="Ravin N.V."/>
        </authorList>
    </citation>
    <scope>NUCLEOTIDE SEQUENCE [LARGE SCALE GENOMIC DNA]</scope>
    <source>
        <strain evidence="3">F-4157</strain>
    </source>
</reference>
<evidence type="ECO:0000313" key="3">
    <source>
        <dbReference type="Proteomes" id="UP000019487"/>
    </source>
</evidence>
<feature type="region of interest" description="Disordered" evidence="1">
    <location>
        <begin position="438"/>
        <end position="457"/>
    </location>
</feature>
<sequence>MLAKKIKAGVYCWLDRLNVLQSNESSTMSRHRAPDTIFELAFANCYLSDDRPRSVRNPVISRAIPFLSFDDDYYREPGPPKEQRVTSKFKAAKAICDFSKDGPTSLEFWKLFRTLPSYVRNKIYKLLIFAWSPDAQWARLSRNGRRFAVSRKTSAHPLRPAHYLSDDILGVTKEDLADWTKEKNWEQAECLLDFFKLNEYRNIQRLVWFVEEVESKLQLDDAEREMEARDTKGNGREVQMTDGAGIENVNLWEDVVAFFWDNVIIDFGERLHYNTLDLMKSSRQKDLNQEKCTTKDNHEEVKHICLRLSSIWHSNNHTVHNIVSDHCGVCRFLLLCEFITEHFQNVKSLLLYISITTADLHYLFLNSELAAKDVVGAIRALKVSKEFDVRVRVINGDERKDDDVDLYEDSYLDDFSDEARIFLVRHLLPDTILQTQETRQNTPVVEASQAAVRHDSA</sequence>
<dbReference type="HOGENOM" id="CLU_598732_0_0_1"/>
<evidence type="ECO:0000256" key="1">
    <source>
        <dbReference type="SAM" id="MobiDB-lite"/>
    </source>
</evidence>
<name>W9CMR4_SCLBF</name>